<keyword evidence="3" id="KW-1185">Reference proteome</keyword>
<feature type="region of interest" description="Disordered" evidence="1">
    <location>
        <begin position="26"/>
        <end position="51"/>
    </location>
</feature>
<name>A0A7W8DAD4_9GAMM</name>
<dbReference type="AlphaFoldDB" id="A0A7W8DAD4"/>
<dbReference type="EMBL" id="JACHHP010000007">
    <property type="protein sequence ID" value="MBB5209715.1"/>
    <property type="molecule type" value="Genomic_DNA"/>
</dbReference>
<proteinExistence type="predicted"/>
<feature type="compositionally biased region" description="Low complexity" evidence="1">
    <location>
        <begin position="171"/>
        <end position="188"/>
    </location>
</feature>
<sequence length="233" mass="25214">MSASRSASTELQVYQLAYVGPATARARCDEPSPKHGNAGVLHETPGGRSLAERHVPARTADPGTLEVALSRRPGKGTLLGVARPHPVVPANAGTQRLFYLRRKGRANQQRRWVPAFAGTTRLKTPDSDLSAAAPRRHDGERIRTSPAQHCAFEPSPTARPGVPRPHARVSQRAPRQAAWRWRAAPGGRRTPHVQPTHRTSQPLKARPPTALSGQRRPARTAANLSARIGTHPA</sequence>
<evidence type="ECO:0000313" key="2">
    <source>
        <dbReference type="EMBL" id="MBB5209715.1"/>
    </source>
</evidence>
<reference evidence="2 3" key="1">
    <citation type="submission" date="2020-08" db="EMBL/GenBank/DDBJ databases">
        <title>Genomic Encyclopedia of Type Strains, Phase IV (KMG-IV): sequencing the most valuable type-strain genomes for metagenomic binning, comparative biology and taxonomic classification.</title>
        <authorList>
            <person name="Goeker M."/>
        </authorList>
    </citation>
    <scope>NUCLEOTIDE SEQUENCE [LARGE SCALE GENOMIC DNA]</scope>
    <source>
        <strain evidence="2 3">DSM 24163</strain>
    </source>
</reference>
<evidence type="ECO:0000256" key="1">
    <source>
        <dbReference type="SAM" id="MobiDB-lite"/>
    </source>
</evidence>
<protein>
    <submittedName>
        <fullName evidence="2">Uncharacterized protein</fullName>
    </submittedName>
</protein>
<organism evidence="2 3">
    <name type="scientific">Chiayiivirga flava</name>
    <dbReference type="NCBI Taxonomy" id="659595"/>
    <lineage>
        <taxon>Bacteria</taxon>
        <taxon>Pseudomonadati</taxon>
        <taxon>Pseudomonadota</taxon>
        <taxon>Gammaproteobacteria</taxon>
        <taxon>Lysobacterales</taxon>
        <taxon>Lysobacteraceae</taxon>
        <taxon>Chiayiivirga</taxon>
    </lineage>
</organism>
<comment type="caution">
    <text evidence="2">The sequence shown here is derived from an EMBL/GenBank/DDBJ whole genome shotgun (WGS) entry which is preliminary data.</text>
</comment>
<accession>A0A7W8DAD4</accession>
<evidence type="ECO:0000313" key="3">
    <source>
        <dbReference type="Proteomes" id="UP000521199"/>
    </source>
</evidence>
<feature type="region of interest" description="Disordered" evidence="1">
    <location>
        <begin position="150"/>
        <end position="233"/>
    </location>
</feature>
<dbReference type="Proteomes" id="UP000521199">
    <property type="component" value="Unassembled WGS sequence"/>
</dbReference>
<gene>
    <name evidence="2" type="ORF">HNQ52_003287</name>
</gene>